<reference evidence="8" key="1">
    <citation type="submission" date="2016-06" db="UniProtKB">
        <authorList>
            <consortium name="WormBaseParasite"/>
        </authorList>
    </citation>
    <scope>IDENTIFICATION</scope>
</reference>
<keyword evidence="4" id="KW-1133">Transmembrane helix</keyword>
<dbReference type="PANTHER" id="PTHR10157">
    <property type="entry name" value="DOPAMINE BETA HYDROXYLASE RELATED"/>
    <property type="match status" value="1"/>
</dbReference>
<dbReference type="InterPro" id="IPR014784">
    <property type="entry name" value="Cu2_ascorb_mOase-like_C"/>
</dbReference>
<dbReference type="AlphaFoldDB" id="A0A183AHH5"/>
<keyword evidence="3" id="KW-0325">Glycoprotein</keyword>
<name>A0A183AHH5_9TREM</name>
<dbReference type="Proteomes" id="UP000272942">
    <property type="component" value="Unassembled WGS sequence"/>
</dbReference>
<feature type="transmembrane region" description="Helical" evidence="4">
    <location>
        <begin position="272"/>
        <end position="290"/>
    </location>
</feature>
<evidence type="ECO:0000256" key="1">
    <source>
        <dbReference type="ARBA" id="ARBA00010676"/>
    </source>
</evidence>
<dbReference type="GO" id="GO:0030667">
    <property type="term" value="C:secretory granule membrane"/>
    <property type="evidence" value="ECO:0007669"/>
    <property type="project" value="TreeGrafter"/>
</dbReference>
<dbReference type="FunFam" id="2.60.120.230:FF:000001">
    <property type="entry name" value="Monooxygenase, DBH-like 1"/>
    <property type="match status" value="1"/>
</dbReference>
<dbReference type="GO" id="GO:0005507">
    <property type="term" value="F:copper ion binding"/>
    <property type="evidence" value="ECO:0007669"/>
    <property type="project" value="TreeGrafter"/>
</dbReference>
<dbReference type="WBParaSite" id="ECPE_0000642301-mRNA-1">
    <property type="protein sequence ID" value="ECPE_0000642301-mRNA-1"/>
    <property type="gene ID" value="ECPE_0000642301"/>
</dbReference>
<reference evidence="6 7" key="2">
    <citation type="submission" date="2018-11" db="EMBL/GenBank/DDBJ databases">
        <authorList>
            <consortium name="Pathogen Informatics"/>
        </authorList>
    </citation>
    <scope>NUCLEOTIDE SEQUENCE [LARGE SCALE GENOMIC DNA]</scope>
    <source>
        <strain evidence="6 7">Egypt</strain>
    </source>
</reference>
<feature type="domain" description="Copper type II ascorbate-dependent monooxygenase C-terminal" evidence="5">
    <location>
        <begin position="116"/>
        <end position="263"/>
    </location>
</feature>
<accession>A0A183AHH5</accession>
<dbReference type="InterPro" id="IPR000945">
    <property type="entry name" value="DBH-like"/>
</dbReference>
<comment type="similarity">
    <text evidence="1">Belongs to the copper type II ascorbate-dependent monooxygenase family.</text>
</comment>
<evidence type="ECO:0000313" key="8">
    <source>
        <dbReference type="WBParaSite" id="ECPE_0000642301-mRNA-1"/>
    </source>
</evidence>
<keyword evidence="2" id="KW-1015">Disulfide bond</keyword>
<evidence type="ECO:0000256" key="4">
    <source>
        <dbReference type="SAM" id="Phobius"/>
    </source>
</evidence>
<evidence type="ECO:0000259" key="5">
    <source>
        <dbReference type="Pfam" id="PF03712"/>
    </source>
</evidence>
<evidence type="ECO:0000313" key="7">
    <source>
        <dbReference type="Proteomes" id="UP000272942"/>
    </source>
</evidence>
<dbReference type="GO" id="GO:0004500">
    <property type="term" value="F:dopamine beta-monooxygenase activity"/>
    <property type="evidence" value="ECO:0007669"/>
    <property type="project" value="InterPro"/>
</dbReference>
<dbReference type="GO" id="GO:0042421">
    <property type="term" value="P:norepinephrine biosynthetic process"/>
    <property type="evidence" value="ECO:0007669"/>
    <property type="project" value="TreeGrafter"/>
</dbReference>
<dbReference type="SUPFAM" id="SSF49742">
    <property type="entry name" value="PHM/PNGase F"/>
    <property type="match status" value="1"/>
</dbReference>
<dbReference type="GO" id="GO:0005615">
    <property type="term" value="C:extracellular space"/>
    <property type="evidence" value="ECO:0007669"/>
    <property type="project" value="TreeGrafter"/>
</dbReference>
<gene>
    <name evidence="6" type="ORF">ECPE_LOCUS6410</name>
</gene>
<keyword evidence="7" id="KW-1185">Reference proteome</keyword>
<dbReference type="OrthoDB" id="129121at2759"/>
<protein>
    <submittedName>
        <fullName evidence="8">Cu2_monoox_C domain-containing protein</fullName>
    </submittedName>
</protein>
<dbReference type="GO" id="GO:0006589">
    <property type="term" value="P:octopamine biosynthetic process"/>
    <property type="evidence" value="ECO:0007669"/>
    <property type="project" value="TreeGrafter"/>
</dbReference>
<dbReference type="Gene3D" id="2.60.120.230">
    <property type="match status" value="1"/>
</dbReference>
<evidence type="ECO:0000256" key="2">
    <source>
        <dbReference type="ARBA" id="ARBA00023157"/>
    </source>
</evidence>
<keyword evidence="4" id="KW-0472">Membrane</keyword>
<evidence type="ECO:0000313" key="6">
    <source>
        <dbReference type="EMBL" id="VDP78310.1"/>
    </source>
</evidence>
<dbReference type="GO" id="GO:0042420">
    <property type="term" value="P:dopamine catabolic process"/>
    <property type="evidence" value="ECO:0007669"/>
    <property type="project" value="TreeGrafter"/>
</dbReference>
<evidence type="ECO:0000256" key="3">
    <source>
        <dbReference type="ARBA" id="ARBA00023180"/>
    </source>
</evidence>
<dbReference type="EMBL" id="UZAN01043412">
    <property type="protein sequence ID" value="VDP78310.1"/>
    <property type="molecule type" value="Genomic_DNA"/>
</dbReference>
<organism evidence="8">
    <name type="scientific">Echinostoma caproni</name>
    <dbReference type="NCBI Taxonomy" id="27848"/>
    <lineage>
        <taxon>Eukaryota</taxon>
        <taxon>Metazoa</taxon>
        <taxon>Spiralia</taxon>
        <taxon>Lophotrochozoa</taxon>
        <taxon>Platyhelminthes</taxon>
        <taxon>Trematoda</taxon>
        <taxon>Digenea</taxon>
        <taxon>Plagiorchiida</taxon>
        <taxon>Echinostomata</taxon>
        <taxon>Echinostomatoidea</taxon>
        <taxon>Echinostomatidae</taxon>
        <taxon>Echinostoma</taxon>
    </lineage>
</organism>
<dbReference type="InterPro" id="IPR024548">
    <property type="entry name" value="Cu2_monoox_C"/>
</dbReference>
<dbReference type="PANTHER" id="PTHR10157:SF23">
    <property type="entry name" value="MOXD1 HOMOLOG 1"/>
    <property type="match status" value="1"/>
</dbReference>
<dbReference type="InterPro" id="IPR008977">
    <property type="entry name" value="PHM/PNGase_F_dom_sf"/>
</dbReference>
<dbReference type="Pfam" id="PF03712">
    <property type="entry name" value="Cu2_monoox_C"/>
    <property type="match status" value="1"/>
</dbReference>
<sequence length="328" mass="37793">AAVEKGTPNHHRFAIANQLTEIPLFPQITSVVVPRVEFVYIKFIFVVKVSGSASNAIPQCNTTYYPLYGYLTRADIDLTKGINSGFPTIGKQIPSRHSRVDSSGIRFYVTDQLRPYDAGVMELGLVYSARSAIPPGQSRFDLRGYCDGQCTRLSFPPEGIVVFASQLHTHQTGTKVVTYHMRGSERLKDLHRDNHYSPHFQEIRLIDELTRVKPGDTLITQCTHDTTKKTHVLFGGLSKVNEMCLNYIFYYPKTELELCKSELITPNSMRKIIFHFTFIFTSFYLVYKGVIFRKREATNQVAVIQHTQMGKVRWWWWWWWESNTRPPG</sequence>
<proteinExistence type="inferred from homology"/>
<keyword evidence="4" id="KW-0812">Transmembrane</keyword>